<protein>
    <recommendedName>
        <fullName evidence="5">Mini-ribonuclease 3</fullName>
        <shortName evidence="5">Mini-3</shortName>
        <shortName evidence="5">Mini-RNase 3</shortName>
        <ecNumber evidence="5">3.1.26.-</ecNumber>
    </recommendedName>
    <alternativeName>
        <fullName evidence="5">Mini-RNase III</fullName>
        <shortName evidence="5">Mini-III</shortName>
    </alternativeName>
</protein>
<dbReference type="EMBL" id="VYWW01000050">
    <property type="protein sequence ID" value="KAA9320309.1"/>
    <property type="molecule type" value="Genomic_DNA"/>
</dbReference>
<dbReference type="GeneID" id="31742500"/>
<accession>A0A5N1I510</accession>
<dbReference type="PANTHER" id="PTHR34276:SF1">
    <property type="entry name" value="MINI-RIBONUCLEASE 3"/>
    <property type="match status" value="1"/>
</dbReference>
<comment type="caution">
    <text evidence="7">The sequence shown here is derived from an EMBL/GenBank/DDBJ whole genome shotgun (WGS) entry which is preliminary data.</text>
</comment>
<keyword evidence="4 5" id="KW-0378">Hydrolase</keyword>
<dbReference type="PIRSF" id="PIRSF005520">
    <property type="entry name" value="UCP005520"/>
    <property type="match status" value="1"/>
</dbReference>
<comment type="subcellular location">
    <subcellularLocation>
        <location evidence="5">Cytoplasm</location>
    </subcellularLocation>
</comment>
<comment type="subunit">
    <text evidence="5">Homodimer.</text>
</comment>
<dbReference type="HAMAP" id="MF_01468">
    <property type="entry name" value="RNase_Mini_III"/>
    <property type="match status" value="1"/>
</dbReference>
<reference evidence="7 9" key="1">
    <citation type="submission" date="2019-09" db="EMBL/GenBank/DDBJ databases">
        <title>Draft genome sequence assemblies of isolates from the urinary tract.</title>
        <authorList>
            <person name="Mores C.R."/>
            <person name="Putonti C."/>
            <person name="Wolfe A.J."/>
        </authorList>
    </citation>
    <scope>NUCLEOTIDE SEQUENCE [LARGE SCALE GENOMIC DNA]</scope>
    <source>
        <strain evidence="7 9">UMB246</strain>
    </source>
</reference>
<comment type="function">
    <text evidence="5">Involved in correct processing of both the 5' and 3' ends of 23S rRNA precursor. Processes 30S rRNA precursor transcript even in absence of ribonuclease 3 (Rnc); Rnc processes 30S rRNA into smaller rRNA precursors.</text>
</comment>
<dbReference type="OrthoDB" id="46571at2"/>
<dbReference type="AlphaFoldDB" id="A0A5N1I510"/>
<keyword evidence="3 5" id="KW-0255">Endonuclease</keyword>
<dbReference type="Proteomes" id="UP000327236">
    <property type="component" value="Unassembled WGS sequence"/>
</dbReference>
<comment type="similarity">
    <text evidence="5">Belongs to the MrnC RNase family.</text>
</comment>
<feature type="active site" evidence="5">
    <location>
        <position position="27"/>
    </location>
</feature>
<dbReference type="EMBL" id="JBBVUL010000022">
    <property type="protein sequence ID" value="MEL0565934.1"/>
    <property type="molecule type" value="Genomic_DNA"/>
</dbReference>
<keyword evidence="2 5" id="KW-0540">Nuclease</keyword>
<reference evidence="8 10" key="2">
    <citation type="submission" date="2024-04" db="EMBL/GenBank/DDBJ databases">
        <title>Three lactobacilli isolated from voided urine samples from females with type 2 diabetes.</title>
        <authorList>
            <person name="Kula A."/>
            <person name="Stegman N."/>
            <person name="Putonti C."/>
        </authorList>
    </citation>
    <scope>NUCLEOTIDE SEQUENCE [LARGE SCALE GENOMIC DNA]</scope>
    <source>
        <strain evidence="8 10">1855</strain>
    </source>
</reference>
<sequence length="147" mass="16629">MGKIRQLFEKDINPDTLNGQTLAYLGDAVYEIYIRRHLLKGGVVRPQVLQRDATHYVSAKAQAALISKMQDDQILTEAELATFKRGRNAKSHTHAKNTKIATYKLSTGFEAIFGYLELLDKHDRIEELAIWCIKQVEAGGIDSYDFS</sequence>
<evidence type="ECO:0000256" key="2">
    <source>
        <dbReference type="ARBA" id="ARBA00022722"/>
    </source>
</evidence>
<dbReference type="PANTHER" id="PTHR34276">
    <property type="entry name" value="MINI-RIBONUCLEASE 3"/>
    <property type="match status" value="1"/>
</dbReference>
<dbReference type="Gene3D" id="1.10.1520.10">
    <property type="entry name" value="Ribonuclease III domain"/>
    <property type="match status" value="1"/>
</dbReference>
<dbReference type="EC" id="3.1.26.-" evidence="5"/>
<evidence type="ECO:0000313" key="8">
    <source>
        <dbReference type="EMBL" id="MEL0565934.1"/>
    </source>
</evidence>
<dbReference type="KEGG" id="lje:BUE77_02135"/>
<dbReference type="SUPFAM" id="SSF69065">
    <property type="entry name" value="RNase III domain-like"/>
    <property type="match status" value="1"/>
</dbReference>
<proteinExistence type="inferred from homology"/>
<dbReference type="RefSeq" id="WP_006585159.1">
    <property type="nucleotide sequence ID" value="NZ_CATOUV010000001.1"/>
</dbReference>
<feature type="domain" description="RNase III" evidence="6">
    <location>
        <begin position="20"/>
        <end position="118"/>
    </location>
</feature>
<evidence type="ECO:0000256" key="1">
    <source>
        <dbReference type="ARBA" id="ARBA00022552"/>
    </source>
</evidence>
<keyword evidence="1 5" id="KW-0698">rRNA processing</keyword>
<evidence type="ECO:0000256" key="5">
    <source>
        <dbReference type="HAMAP-Rule" id="MF_01468"/>
    </source>
</evidence>
<dbReference type="GO" id="GO:0006364">
    <property type="term" value="P:rRNA processing"/>
    <property type="evidence" value="ECO:0007669"/>
    <property type="project" value="UniProtKB-UniRule"/>
</dbReference>
<evidence type="ECO:0000256" key="4">
    <source>
        <dbReference type="ARBA" id="ARBA00022801"/>
    </source>
</evidence>
<dbReference type="InterPro" id="IPR000999">
    <property type="entry name" value="RNase_III_dom"/>
</dbReference>
<dbReference type="Proteomes" id="UP001385848">
    <property type="component" value="Unassembled WGS sequence"/>
</dbReference>
<gene>
    <name evidence="5" type="primary">mrnC</name>
    <name evidence="8" type="ORF">AAC431_08430</name>
    <name evidence="7" type="ORF">F6H94_08165</name>
</gene>
<keyword evidence="5" id="KW-0963">Cytoplasm</keyword>
<keyword evidence="5" id="KW-0699">rRNA-binding</keyword>
<keyword evidence="5" id="KW-0460">Magnesium</keyword>
<keyword evidence="5" id="KW-0690">Ribosome biogenesis</keyword>
<comment type="cofactor">
    <cofactor evidence="5">
        <name>Mg(2+)</name>
        <dbReference type="ChEBI" id="CHEBI:18420"/>
    </cofactor>
</comment>
<dbReference type="InterPro" id="IPR036389">
    <property type="entry name" value="RNase_III_sf"/>
</dbReference>
<dbReference type="GO" id="GO:0019843">
    <property type="term" value="F:rRNA binding"/>
    <property type="evidence" value="ECO:0007669"/>
    <property type="project" value="UniProtKB-UniRule"/>
</dbReference>
<name>A0A5N1I510_LACJE</name>
<evidence type="ECO:0000259" key="6">
    <source>
        <dbReference type="Pfam" id="PF00636"/>
    </source>
</evidence>
<dbReference type="GO" id="GO:0004525">
    <property type="term" value="F:ribonuclease III activity"/>
    <property type="evidence" value="ECO:0007669"/>
    <property type="project" value="InterPro"/>
</dbReference>
<organism evidence="7 9">
    <name type="scientific">Lactobacillus jensenii</name>
    <dbReference type="NCBI Taxonomy" id="109790"/>
    <lineage>
        <taxon>Bacteria</taxon>
        <taxon>Bacillati</taxon>
        <taxon>Bacillota</taxon>
        <taxon>Bacilli</taxon>
        <taxon>Lactobacillales</taxon>
        <taxon>Lactobacillaceae</taxon>
        <taxon>Lactobacillus</taxon>
    </lineage>
</organism>
<evidence type="ECO:0000313" key="9">
    <source>
        <dbReference type="Proteomes" id="UP000327236"/>
    </source>
</evidence>
<evidence type="ECO:0000313" key="7">
    <source>
        <dbReference type="EMBL" id="KAA9320309.1"/>
    </source>
</evidence>
<dbReference type="GO" id="GO:0005737">
    <property type="term" value="C:cytoplasm"/>
    <property type="evidence" value="ECO:0007669"/>
    <property type="project" value="UniProtKB-SubCell"/>
</dbReference>
<evidence type="ECO:0000256" key="3">
    <source>
        <dbReference type="ARBA" id="ARBA00022759"/>
    </source>
</evidence>
<keyword evidence="10" id="KW-1185">Reference proteome</keyword>
<dbReference type="InterPro" id="IPR008226">
    <property type="entry name" value="Mini3_fam"/>
</dbReference>
<keyword evidence="5" id="KW-0694">RNA-binding</keyword>
<evidence type="ECO:0000313" key="10">
    <source>
        <dbReference type="Proteomes" id="UP001385848"/>
    </source>
</evidence>
<dbReference type="Pfam" id="PF00636">
    <property type="entry name" value="Ribonuclease_3"/>
    <property type="match status" value="1"/>
</dbReference>